<sequence length="479" mass="54913">MTSRRKFIKQSALATVGFTALSGSAFSFTKSIQDFKSNRPLLANRTFVSNEVEKVIKKVKKGIRSEELAWMFENCFPNTLDTTVDFEVINNKPDTFIITGDINAMWLRDSTAQVWPYLPLVNDDEKLKNLFKGLINRQTKCILLDPYANAFYKDVARETKWKDDKPTPKPGVHERKWEIDSLCYAIRLSYGYYKETGDTSIFDEDWDKAMRLTVNTLRTEQRKQGETPYYFERVRRNKNVTAPFSGKGRAIKPVGLICSAFRPSDDGTMYPFLIPSNLFAVESLAQLSKIYNDVLGDKVFSETCKSFSDEVLNAINKYAISEHLNYGKVYAYEVDGFGNKVFIDDPNIPSLIAMKYLMSEQYYDIEAYKNTRAYLLSDDNPYYFKGKAGEGQGGPHAGLDTIWPMGIILRAMTSDSDSEIVWCVKQLMNTHDGKGFMHETFHKDDASKFSRSWFAWANTLFGELILKLYNEKPELLKSI</sequence>
<keyword evidence="3" id="KW-1185">Reference proteome</keyword>
<dbReference type="InterPro" id="IPR006311">
    <property type="entry name" value="TAT_signal"/>
</dbReference>
<comment type="caution">
    <text evidence="2">The sequence shown here is derived from an EMBL/GenBank/DDBJ whole genome shotgun (WGS) entry which is preliminary data.</text>
</comment>
<dbReference type="InterPro" id="IPR012341">
    <property type="entry name" value="6hp_glycosidase-like_sf"/>
</dbReference>
<proteinExistence type="predicted"/>
<name>A0ABX1D9S9_9FLAO</name>
<feature type="signal peptide" evidence="1">
    <location>
        <begin position="1"/>
        <end position="27"/>
    </location>
</feature>
<evidence type="ECO:0000256" key="1">
    <source>
        <dbReference type="SAM" id="SignalP"/>
    </source>
</evidence>
<dbReference type="Gene3D" id="1.50.10.10">
    <property type="match status" value="1"/>
</dbReference>
<dbReference type="GO" id="GO:0016787">
    <property type="term" value="F:hydrolase activity"/>
    <property type="evidence" value="ECO:0007669"/>
    <property type="project" value="UniProtKB-KW"/>
</dbReference>
<dbReference type="RefSeq" id="WP_167916632.1">
    <property type="nucleotide sequence ID" value="NZ_JAAVJS010000003.1"/>
</dbReference>
<dbReference type="EMBL" id="JAAVJS010000003">
    <property type="protein sequence ID" value="NJX14374.1"/>
    <property type="molecule type" value="Genomic_DNA"/>
</dbReference>
<dbReference type="PROSITE" id="PS51318">
    <property type="entry name" value="TAT"/>
    <property type="match status" value="1"/>
</dbReference>
<keyword evidence="1" id="KW-0732">Signal</keyword>
<accession>A0ABX1D9S9</accession>
<dbReference type="PANTHER" id="PTHR31047:SF0">
    <property type="entry name" value="MEIOTICALLY UP-REGULATED GENE 157 PROTEIN"/>
    <property type="match status" value="1"/>
</dbReference>
<gene>
    <name evidence="2" type="ORF">HC176_02600</name>
</gene>
<dbReference type="InterPro" id="IPR008313">
    <property type="entry name" value="GH125"/>
</dbReference>
<evidence type="ECO:0000313" key="3">
    <source>
        <dbReference type="Proteomes" id="UP000760545"/>
    </source>
</evidence>
<dbReference type="InterPro" id="IPR008928">
    <property type="entry name" value="6-hairpin_glycosidase_sf"/>
</dbReference>
<reference evidence="2 3" key="1">
    <citation type="submission" date="2020-03" db="EMBL/GenBank/DDBJ databases">
        <title>Tamlana sp. nov, isolated from XXX.</title>
        <authorList>
            <person name="Cao W.R."/>
        </authorList>
    </citation>
    <scope>NUCLEOTIDE SEQUENCE [LARGE SCALE GENOMIC DNA]</scope>
    <source>
        <strain evidence="2 3">HST1-43</strain>
    </source>
</reference>
<keyword evidence="2" id="KW-0378">Hydrolase</keyword>
<evidence type="ECO:0000313" key="2">
    <source>
        <dbReference type="EMBL" id="NJX14374.1"/>
    </source>
</evidence>
<feature type="chain" id="PRO_5046954304" evidence="1">
    <location>
        <begin position="28"/>
        <end position="479"/>
    </location>
</feature>
<dbReference type="Pfam" id="PF06824">
    <property type="entry name" value="Glyco_hydro_125"/>
    <property type="match status" value="1"/>
</dbReference>
<dbReference type="PANTHER" id="PTHR31047">
    <property type="entry name" value="MEIOTICALLY UP-REGULATED GENE 157 PROTEIN"/>
    <property type="match status" value="1"/>
</dbReference>
<dbReference type="Proteomes" id="UP000760545">
    <property type="component" value="Unassembled WGS sequence"/>
</dbReference>
<dbReference type="SUPFAM" id="SSF48208">
    <property type="entry name" value="Six-hairpin glycosidases"/>
    <property type="match status" value="1"/>
</dbReference>
<dbReference type="SMART" id="SM01149">
    <property type="entry name" value="DUF1237"/>
    <property type="match status" value="1"/>
</dbReference>
<dbReference type="PIRSF" id="PIRSF028846">
    <property type="entry name" value="UCP028846"/>
    <property type="match status" value="1"/>
</dbReference>
<organism evidence="2 3">
    <name type="scientific">Tamlana crocina</name>
    <dbReference type="NCBI Taxonomy" id="393006"/>
    <lineage>
        <taxon>Bacteria</taxon>
        <taxon>Pseudomonadati</taxon>
        <taxon>Bacteroidota</taxon>
        <taxon>Flavobacteriia</taxon>
        <taxon>Flavobacteriales</taxon>
        <taxon>Flavobacteriaceae</taxon>
        <taxon>Tamlana</taxon>
    </lineage>
</organism>
<protein>
    <submittedName>
        <fullName evidence="2">Glycoside hydrolase family 125 protein</fullName>
    </submittedName>
</protein>